<evidence type="ECO:0000313" key="3">
    <source>
        <dbReference type="Proteomes" id="UP001523565"/>
    </source>
</evidence>
<dbReference type="RefSeq" id="WP_262070007.1">
    <property type="nucleotide sequence ID" value="NZ_JAMXOC010000023.1"/>
</dbReference>
<gene>
    <name evidence="2" type="ORF">NK118_12805</name>
</gene>
<dbReference type="SUPFAM" id="SSF55469">
    <property type="entry name" value="FMN-dependent nitroreductase-like"/>
    <property type="match status" value="1"/>
</dbReference>
<dbReference type="CDD" id="cd02062">
    <property type="entry name" value="Nitro_FMN_reductase"/>
    <property type="match status" value="1"/>
</dbReference>
<sequence length="210" mass="24266">MVLDLLFTTCRYSFIHFFIIWYVTIEIQKIRRPVIDLLPIVERRISRRTYQPTPLTDEDQSSLQMIIERYSGPGYRMQIYEGNLKSHYGLFSGVKNVILMIADKKDSYSEEKLGYYGELVVLEATVLGLGTCWMGMYDTKSAPIPLAEDEYIALAITIGYVEGPKMKERLIRKVAHRKTKSIEELTYMNNQLPMPMLGSGILCTEVQTRM</sequence>
<dbReference type="Proteomes" id="UP001523565">
    <property type="component" value="Unassembled WGS sequence"/>
</dbReference>
<dbReference type="Gene3D" id="3.40.109.10">
    <property type="entry name" value="NADH Oxidase"/>
    <property type="match status" value="1"/>
</dbReference>
<protein>
    <recommendedName>
        <fullName evidence="1">Putative nitroreductase TM1586 domain-containing protein</fullName>
    </recommendedName>
</protein>
<name>A0ABT1EKB1_9FIRM</name>
<organism evidence="2 3">
    <name type="scientific">Ohessyouella blattaphilus</name>
    <dbReference type="NCBI Taxonomy" id="2949333"/>
    <lineage>
        <taxon>Bacteria</taxon>
        <taxon>Bacillati</taxon>
        <taxon>Bacillota</taxon>
        <taxon>Clostridia</taxon>
        <taxon>Lachnospirales</taxon>
        <taxon>Lachnospiraceae</taxon>
        <taxon>Ohessyouella</taxon>
    </lineage>
</organism>
<dbReference type="EMBL" id="JAMZFV010000023">
    <property type="protein sequence ID" value="MCP1111128.1"/>
    <property type="molecule type" value="Genomic_DNA"/>
</dbReference>
<feature type="domain" description="Putative nitroreductase TM1586" evidence="1">
    <location>
        <begin position="37"/>
        <end position="193"/>
    </location>
</feature>
<dbReference type="InterPro" id="IPR000415">
    <property type="entry name" value="Nitroreductase-like"/>
</dbReference>
<proteinExistence type="predicted"/>
<dbReference type="Pfam" id="PF14512">
    <property type="entry name" value="TM1586_NiRdase"/>
    <property type="match status" value="1"/>
</dbReference>
<dbReference type="InterPro" id="IPR029478">
    <property type="entry name" value="TM1586_NiRdase"/>
</dbReference>
<evidence type="ECO:0000313" key="2">
    <source>
        <dbReference type="EMBL" id="MCP1111128.1"/>
    </source>
</evidence>
<comment type="caution">
    <text evidence="2">The sequence shown here is derived from an EMBL/GenBank/DDBJ whole genome shotgun (WGS) entry which is preliminary data.</text>
</comment>
<accession>A0ABT1EKB1</accession>
<keyword evidence="3" id="KW-1185">Reference proteome</keyword>
<evidence type="ECO:0000259" key="1">
    <source>
        <dbReference type="Pfam" id="PF14512"/>
    </source>
</evidence>
<reference evidence="2 3" key="1">
    <citation type="journal article" date="2022" name="Genome Biol. Evol.">
        <title>Host diet, physiology and behaviors set the stage for Lachnospiraceae cladogenesis.</title>
        <authorList>
            <person name="Vera-Ponce De Leon A."/>
            <person name="Schneider M."/>
            <person name="Jahnes B.C."/>
            <person name="Sadowski V."/>
            <person name="Camuy-Velez L.A."/>
            <person name="Duan J."/>
            <person name="Sabree Z.L."/>
        </authorList>
    </citation>
    <scope>NUCLEOTIDE SEQUENCE [LARGE SCALE GENOMIC DNA]</scope>
    <source>
        <strain evidence="2 3">PAL227</strain>
    </source>
</reference>